<dbReference type="EMBL" id="VYYT01000881">
    <property type="protein sequence ID" value="KAK2728415.1"/>
    <property type="molecule type" value="Genomic_DNA"/>
</dbReference>
<dbReference type="AlphaFoldDB" id="A0AAE0CWQ5"/>
<evidence type="ECO:0000313" key="3">
    <source>
        <dbReference type="Proteomes" id="UP001281614"/>
    </source>
</evidence>
<comment type="caution">
    <text evidence="2">The sequence shown here is derived from an EMBL/GenBank/DDBJ whole genome shotgun (WGS) entry which is preliminary data.</text>
</comment>
<sequence>MPTLLRRLHPPPPPPTPTPPNPRTLSACSLPFLLCIPLDSPVSWPSLFHLHHGMCDLVDTALCPPLTSASYCRPIPLPSACLPCSLPSLLPADLHAKRSPSPNVLPRRLRRPTALDSVTAPAPKLVPSNQRGRLG</sequence>
<reference evidence="2" key="1">
    <citation type="submission" date="2023-02" db="EMBL/GenBank/DDBJ databases">
        <title>Colletotrichum kahawae CIFC_Que2 genome sequencing and assembly.</title>
        <authorList>
            <person name="Baroncelli R."/>
        </authorList>
    </citation>
    <scope>NUCLEOTIDE SEQUENCE</scope>
    <source>
        <strain evidence="2">CIFC_Que2</strain>
    </source>
</reference>
<feature type="region of interest" description="Disordered" evidence="1">
    <location>
        <begin position="95"/>
        <end position="135"/>
    </location>
</feature>
<keyword evidence="3" id="KW-1185">Reference proteome</keyword>
<protein>
    <submittedName>
        <fullName evidence="2">Uncharacterized protein</fullName>
    </submittedName>
</protein>
<feature type="region of interest" description="Disordered" evidence="1">
    <location>
        <begin position="1"/>
        <end position="22"/>
    </location>
</feature>
<proteinExistence type="predicted"/>
<name>A0AAE0CWQ5_COLKA</name>
<evidence type="ECO:0000256" key="1">
    <source>
        <dbReference type="SAM" id="MobiDB-lite"/>
    </source>
</evidence>
<organism evidence="2 3">
    <name type="scientific">Colletotrichum kahawae</name>
    <name type="common">Coffee berry disease fungus</name>
    <dbReference type="NCBI Taxonomy" id="34407"/>
    <lineage>
        <taxon>Eukaryota</taxon>
        <taxon>Fungi</taxon>
        <taxon>Dikarya</taxon>
        <taxon>Ascomycota</taxon>
        <taxon>Pezizomycotina</taxon>
        <taxon>Sordariomycetes</taxon>
        <taxon>Hypocreomycetidae</taxon>
        <taxon>Glomerellales</taxon>
        <taxon>Glomerellaceae</taxon>
        <taxon>Colletotrichum</taxon>
        <taxon>Colletotrichum gloeosporioides species complex</taxon>
    </lineage>
</organism>
<evidence type="ECO:0000313" key="2">
    <source>
        <dbReference type="EMBL" id="KAK2728415.1"/>
    </source>
</evidence>
<dbReference type="Proteomes" id="UP001281614">
    <property type="component" value="Unassembled WGS sequence"/>
</dbReference>
<gene>
    <name evidence="2" type="ORF">CKAH01_11004</name>
</gene>
<accession>A0AAE0CWQ5</accession>
<feature type="compositionally biased region" description="Pro residues" evidence="1">
    <location>
        <begin position="10"/>
        <end position="22"/>
    </location>
</feature>